<sequence length="823" mass="90595">MAANHFWQQQKNAASHPNPTSAPIPPPPFPPPNHQHQYQLHQQQPMPYHLFPPIPANHHHGHQQHPPFNAFHPPNAAPGKEAAPEPWSAGHPPSQLRSQSVDHAFPSLPPRPPFQAHQTQSKAWPPHNSFPSEMSRPPPGQPPRPPPISRPMDQRTSLSSAPYHPEQVPAHGNHQGFFTQKPPPVLPPVGWGMEPNRPLPHFASSQATAVAPPPPPPAPHNRFEKPQDTSSRNWRRSPGAERAKKVSRSRSRSPSRGYDGLYHPFGRPHANKEERKRRSLSPDERDGEETRYGRHVRRRSSTPPPAPRASSPSRLIRLQELPEEASARDVGLALLSLKDPNWEEKRLSSLSDLQHVLLIRERPSDESDPGSVTDSWLTAYAVFSNLKSAKATMEALQDREAYPNGFRIPYSSHHGGEKRTASEEPPVELSYGKETTFVEVDASDTKNIQWSYQDAAEKRWRHQNESAMIEAFRIDHAKLAATDVASNPGEASMLDGDAQGNYNRDSQNENGEITSASSNNRGPNTLVDKTEKSKKVPLLATSRKVALNISKWNTKQEELHAGPVEVAEASTSSSSSDIPPDVAISLKTTTLPRASSIEVAPVTSLTIPELQKFDYSDDERKACLLCQRQFKTVDTLRRHENESDLHKRNLADEGVCRAGVQRKSSLGGKAPSKFAPIGGAPSGTTGVDTSSQSKYRDRALERRAVFGADQTATQSKRNEPKVFEGPSAPVKNEVPEPRNVDGIEKDNVGSKMLEQMGWTSGMGLGSSGQGRVDPVQAMMYSQGAGLGSSKARNASTVAAKFSDKAYGDAARDSARERFQEEAK</sequence>
<dbReference type="Proteomes" id="UP000245626">
    <property type="component" value="Unassembled WGS sequence"/>
</dbReference>
<evidence type="ECO:0000313" key="1">
    <source>
        <dbReference type="EMBL" id="PWN53547.1"/>
    </source>
</evidence>
<dbReference type="EMBL" id="KZ819720">
    <property type="protein sequence ID" value="PWN53547.1"/>
    <property type="molecule type" value="Genomic_DNA"/>
</dbReference>
<gene>
    <name evidence="1" type="ORF">IE53DRAFT_383928</name>
</gene>
<keyword evidence="2" id="KW-1185">Reference proteome</keyword>
<evidence type="ECO:0000313" key="2">
    <source>
        <dbReference type="Proteomes" id="UP000245626"/>
    </source>
</evidence>
<accession>A0ACD0P6C0</accession>
<reference evidence="1 2" key="1">
    <citation type="journal article" date="2018" name="Mol. Biol. Evol.">
        <title>Broad Genomic Sampling Reveals a Smut Pathogenic Ancestry of the Fungal Clade Ustilaginomycotina.</title>
        <authorList>
            <person name="Kijpornyongpan T."/>
            <person name="Mondo S.J."/>
            <person name="Barry K."/>
            <person name="Sandor L."/>
            <person name="Lee J."/>
            <person name="Lipzen A."/>
            <person name="Pangilinan J."/>
            <person name="LaButti K."/>
            <person name="Hainaut M."/>
            <person name="Henrissat B."/>
            <person name="Grigoriev I.V."/>
            <person name="Spatafora J.W."/>
            <person name="Aime M.C."/>
        </authorList>
    </citation>
    <scope>NUCLEOTIDE SEQUENCE [LARGE SCALE GENOMIC DNA]</scope>
    <source>
        <strain evidence="1 2">SA 807</strain>
    </source>
</reference>
<protein>
    <submittedName>
        <fullName evidence="1">Uncharacterized protein</fullName>
    </submittedName>
</protein>
<name>A0ACD0P6C0_9BASI</name>
<proteinExistence type="predicted"/>
<organism evidence="1 2">
    <name type="scientific">Violaceomyces palustris</name>
    <dbReference type="NCBI Taxonomy" id="1673888"/>
    <lineage>
        <taxon>Eukaryota</taxon>
        <taxon>Fungi</taxon>
        <taxon>Dikarya</taxon>
        <taxon>Basidiomycota</taxon>
        <taxon>Ustilaginomycotina</taxon>
        <taxon>Ustilaginomycetes</taxon>
        <taxon>Violaceomycetales</taxon>
        <taxon>Violaceomycetaceae</taxon>
        <taxon>Violaceomyces</taxon>
    </lineage>
</organism>